<organism evidence="1 2">
    <name type="scientific">Elysia crispata</name>
    <name type="common">lettuce slug</name>
    <dbReference type="NCBI Taxonomy" id="231223"/>
    <lineage>
        <taxon>Eukaryota</taxon>
        <taxon>Metazoa</taxon>
        <taxon>Spiralia</taxon>
        <taxon>Lophotrochozoa</taxon>
        <taxon>Mollusca</taxon>
        <taxon>Gastropoda</taxon>
        <taxon>Heterobranchia</taxon>
        <taxon>Euthyneura</taxon>
        <taxon>Panpulmonata</taxon>
        <taxon>Sacoglossa</taxon>
        <taxon>Placobranchoidea</taxon>
        <taxon>Plakobranchidae</taxon>
        <taxon>Elysia</taxon>
    </lineage>
</organism>
<comment type="caution">
    <text evidence="1">The sequence shown here is derived from an EMBL/GenBank/DDBJ whole genome shotgun (WGS) entry which is preliminary data.</text>
</comment>
<proteinExistence type="predicted"/>
<sequence>MKVWLCERAVCCGGMLSWEYGLESGIELLGITVTEASALRQAKERACWETSHLTTKINPCLAYCQFNALPHLMKKPMVSERRIISCGDDASTRIWDLVIGDSKPATQTNEA</sequence>
<dbReference type="Proteomes" id="UP001283361">
    <property type="component" value="Unassembled WGS sequence"/>
</dbReference>
<accession>A0AAE1CKG1</accession>
<reference evidence="1" key="1">
    <citation type="journal article" date="2023" name="G3 (Bethesda)">
        <title>A reference genome for the long-term kleptoplast-retaining sea slug Elysia crispata morphotype clarki.</title>
        <authorList>
            <person name="Eastman K.E."/>
            <person name="Pendleton A.L."/>
            <person name="Shaikh M.A."/>
            <person name="Suttiyut T."/>
            <person name="Ogas R."/>
            <person name="Tomko P."/>
            <person name="Gavelis G."/>
            <person name="Widhalm J.R."/>
            <person name="Wisecaver J.H."/>
        </authorList>
    </citation>
    <scope>NUCLEOTIDE SEQUENCE</scope>
    <source>
        <strain evidence="1">ECLA1</strain>
    </source>
</reference>
<gene>
    <name evidence="1" type="ORF">RRG08_042684</name>
</gene>
<name>A0AAE1CKG1_9GAST</name>
<dbReference type="EMBL" id="JAWDGP010007852">
    <property type="protein sequence ID" value="KAK3702696.1"/>
    <property type="molecule type" value="Genomic_DNA"/>
</dbReference>
<protein>
    <submittedName>
        <fullName evidence="1">Uncharacterized protein</fullName>
    </submittedName>
</protein>
<evidence type="ECO:0000313" key="1">
    <source>
        <dbReference type="EMBL" id="KAK3702696.1"/>
    </source>
</evidence>
<keyword evidence="2" id="KW-1185">Reference proteome</keyword>
<dbReference type="AlphaFoldDB" id="A0AAE1CKG1"/>
<evidence type="ECO:0000313" key="2">
    <source>
        <dbReference type="Proteomes" id="UP001283361"/>
    </source>
</evidence>